<dbReference type="PRINTS" id="PR00455">
    <property type="entry name" value="HTHTETR"/>
</dbReference>
<evidence type="ECO:0000256" key="2">
    <source>
        <dbReference type="PROSITE-ProRule" id="PRU00335"/>
    </source>
</evidence>
<dbReference type="PANTHER" id="PTHR30055">
    <property type="entry name" value="HTH-TYPE TRANSCRIPTIONAL REGULATOR RUTR"/>
    <property type="match status" value="1"/>
</dbReference>
<dbReference type="PROSITE" id="PS50977">
    <property type="entry name" value="HTH_TETR_2"/>
    <property type="match status" value="1"/>
</dbReference>
<dbReference type="KEGG" id="mpof:MPOR_54450"/>
<dbReference type="EMBL" id="AP022570">
    <property type="protein sequence ID" value="BBX54419.1"/>
    <property type="molecule type" value="Genomic_DNA"/>
</dbReference>
<dbReference type="InterPro" id="IPR023772">
    <property type="entry name" value="DNA-bd_HTH_TetR-type_CS"/>
</dbReference>
<dbReference type="InterPro" id="IPR050109">
    <property type="entry name" value="HTH-type_TetR-like_transc_reg"/>
</dbReference>
<dbReference type="InterPro" id="IPR009057">
    <property type="entry name" value="Homeodomain-like_sf"/>
</dbReference>
<feature type="DNA-binding region" description="H-T-H motif" evidence="2">
    <location>
        <begin position="39"/>
        <end position="58"/>
    </location>
</feature>
<gene>
    <name evidence="4" type="ORF">MPOR_54450</name>
</gene>
<dbReference type="InterPro" id="IPR001647">
    <property type="entry name" value="HTH_TetR"/>
</dbReference>
<organism evidence="4 5">
    <name type="scientific">Mycolicibacterium poriferae</name>
    <dbReference type="NCBI Taxonomy" id="39694"/>
    <lineage>
        <taxon>Bacteria</taxon>
        <taxon>Bacillati</taxon>
        <taxon>Actinomycetota</taxon>
        <taxon>Actinomycetes</taxon>
        <taxon>Mycobacteriales</taxon>
        <taxon>Mycobacteriaceae</taxon>
        <taxon>Mycolicibacterium</taxon>
    </lineage>
</organism>
<dbReference type="Proteomes" id="UP000466785">
    <property type="component" value="Chromosome"/>
</dbReference>
<dbReference type="SUPFAM" id="SSF46689">
    <property type="entry name" value="Homeodomain-like"/>
    <property type="match status" value="1"/>
</dbReference>
<accession>A0A6N4VJ84</accession>
<keyword evidence="5" id="KW-1185">Reference proteome</keyword>
<dbReference type="PROSITE" id="PS01081">
    <property type="entry name" value="HTH_TETR_1"/>
    <property type="match status" value="1"/>
</dbReference>
<dbReference type="GO" id="GO:0003700">
    <property type="term" value="F:DNA-binding transcription factor activity"/>
    <property type="evidence" value="ECO:0007669"/>
    <property type="project" value="TreeGrafter"/>
</dbReference>
<dbReference type="SUPFAM" id="SSF48498">
    <property type="entry name" value="Tetracyclin repressor-like, C-terminal domain"/>
    <property type="match status" value="1"/>
</dbReference>
<name>A0A6N4VJ84_9MYCO</name>
<evidence type="ECO:0000313" key="4">
    <source>
        <dbReference type="EMBL" id="BBX54419.1"/>
    </source>
</evidence>
<evidence type="ECO:0000259" key="3">
    <source>
        <dbReference type="PROSITE" id="PS50977"/>
    </source>
</evidence>
<dbReference type="AlphaFoldDB" id="A0A6N4VJ84"/>
<dbReference type="InterPro" id="IPR036271">
    <property type="entry name" value="Tet_transcr_reg_TetR-rel_C_sf"/>
</dbReference>
<dbReference type="Gene3D" id="1.10.357.10">
    <property type="entry name" value="Tetracycline Repressor, domain 2"/>
    <property type="match status" value="1"/>
</dbReference>
<protein>
    <submittedName>
        <fullName evidence="4">TetR family transcriptional regulator</fullName>
    </submittedName>
</protein>
<feature type="domain" description="HTH tetR-type" evidence="3">
    <location>
        <begin position="16"/>
        <end position="76"/>
    </location>
</feature>
<dbReference type="PANTHER" id="PTHR30055:SF230">
    <property type="entry name" value="TRANSCRIPTIONAL REGULATORY PROTEIN (PROBABLY TETR-FAMILY)-RELATED"/>
    <property type="match status" value="1"/>
</dbReference>
<reference evidence="4 5" key="1">
    <citation type="journal article" date="2019" name="Emerg. Microbes Infect.">
        <title>Comprehensive subspecies identification of 175 nontuberculous mycobacteria species based on 7547 genomic profiles.</title>
        <authorList>
            <person name="Matsumoto Y."/>
            <person name="Kinjo T."/>
            <person name="Motooka D."/>
            <person name="Nabeya D."/>
            <person name="Jung N."/>
            <person name="Uechi K."/>
            <person name="Horii T."/>
            <person name="Iida T."/>
            <person name="Fujita J."/>
            <person name="Nakamura S."/>
        </authorList>
    </citation>
    <scope>NUCLEOTIDE SEQUENCE [LARGE SCALE GENOMIC DNA]</scope>
    <source>
        <strain evidence="4 5">JCM 12603</strain>
    </source>
</reference>
<dbReference type="Pfam" id="PF00440">
    <property type="entry name" value="TetR_N"/>
    <property type="match status" value="1"/>
</dbReference>
<proteinExistence type="predicted"/>
<sequence>MARSDAKHRLGPYRDPNIDTAVFEATRRLLGERGYRGTSIDGIAEAAGVARPTIYRRWPSKAHLVYDAVYPDDAEQVQTTSRNPIKVIAGAVRGVLGHMALAPAREALPGLMSDMRTDEELRGKLQERHSSTVAAGLSELLSRNPEIFRDVDADVVLDIIAGAAIHALCIRDVDDLDSYAEKLCDVLFYGLISRPGDS</sequence>
<evidence type="ECO:0000256" key="1">
    <source>
        <dbReference type="ARBA" id="ARBA00023125"/>
    </source>
</evidence>
<keyword evidence="1 2" id="KW-0238">DNA-binding</keyword>
<evidence type="ECO:0000313" key="5">
    <source>
        <dbReference type="Proteomes" id="UP000466785"/>
    </source>
</evidence>
<dbReference type="GO" id="GO:0000976">
    <property type="term" value="F:transcription cis-regulatory region binding"/>
    <property type="evidence" value="ECO:0007669"/>
    <property type="project" value="TreeGrafter"/>
</dbReference>